<accession>A0A1I7Y3W0</accession>
<dbReference type="WBParaSite" id="L893_g12464.t1">
    <property type="protein sequence ID" value="L893_g12464.t1"/>
    <property type="gene ID" value="L893_g12464"/>
</dbReference>
<name>A0A1I7Y3W0_9BILA</name>
<organism evidence="1 2">
    <name type="scientific">Steinernema glaseri</name>
    <dbReference type="NCBI Taxonomy" id="37863"/>
    <lineage>
        <taxon>Eukaryota</taxon>
        <taxon>Metazoa</taxon>
        <taxon>Ecdysozoa</taxon>
        <taxon>Nematoda</taxon>
        <taxon>Chromadorea</taxon>
        <taxon>Rhabditida</taxon>
        <taxon>Tylenchina</taxon>
        <taxon>Panagrolaimomorpha</taxon>
        <taxon>Strongyloidoidea</taxon>
        <taxon>Steinernematidae</taxon>
        <taxon>Steinernema</taxon>
    </lineage>
</organism>
<proteinExistence type="predicted"/>
<reference evidence="2" key="1">
    <citation type="submission" date="2016-11" db="UniProtKB">
        <authorList>
            <consortium name="WormBaseParasite"/>
        </authorList>
    </citation>
    <scope>IDENTIFICATION</scope>
</reference>
<protein>
    <submittedName>
        <fullName evidence="2">7TM_GPCR_Srx domain-containing protein</fullName>
    </submittedName>
</protein>
<keyword evidence="1" id="KW-1185">Reference proteome</keyword>
<evidence type="ECO:0000313" key="1">
    <source>
        <dbReference type="Proteomes" id="UP000095287"/>
    </source>
</evidence>
<sequence>MFVMTTGFLAICGALVNFYLIKNLNALHNAFGFFWAARTVGEAGSDLVYAVYTGPITLVYVVPTDGEGSVDRGIWTICLQKCGRTGERHMTGKVHVAPRATMDTVPLKFVDSTVELFSKKTLDVLAPEVRHSLWKDVVDLHHRNRVYYNLLFRDRIHSAQYLFTNGNDDNVSVQTIRKNRRFARIVNIRDLSWIPSPIAFWEDVKPHGGEEKLLKSIAPLICQVDTILRSGFSSDITKMLLTPLFKRVYLQQVMLYYCGQIALDFLEDQIDNSPFLSHVQIEGENWPQSSLELLTNFCLKGKPGNHVKACMTCTDVTIDSSCMKSLLDHWKQRGNLNFRLQHGGLNINEETLQALLNQGQAIESFPMSESVFKHKSQKSIAIISPLLCFMQCYICECDRFGQCLLKKDYPQFHEF</sequence>
<evidence type="ECO:0000313" key="2">
    <source>
        <dbReference type="WBParaSite" id="L893_g12464.t1"/>
    </source>
</evidence>
<dbReference type="AlphaFoldDB" id="A0A1I7Y3W0"/>
<dbReference type="Proteomes" id="UP000095287">
    <property type="component" value="Unplaced"/>
</dbReference>